<evidence type="ECO:0000259" key="1">
    <source>
        <dbReference type="PROSITE" id="PS50931"/>
    </source>
</evidence>
<evidence type="ECO:0000313" key="2">
    <source>
        <dbReference type="EMBL" id="MBP1907534.1"/>
    </source>
</evidence>
<sequence>MNIEQLVYIIEVAKMKSLVETAKILNVSQSALSQAITRLRANCS</sequence>
<dbReference type="Pfam" id="PF00126">
    <property type="entry name" value="HTH_1"/>
    <property type="match status" value="1"/>
</dbReference>
<dbReference type="GO" id="GO:0003677">
    <property type="term" value="F:DNA binding"/>
    <property type="evidence" value="ECO:0007669"/>
    <property type="project" value="UniProtKB-KW"/>
</dbReference>
<dbReference type="EMBL" id="JAGGKG010000028">
    <property type="protein sequence ID" value="MBP1907534.1"/>
    <property type="molecule type" value="Genomic_DNA"/>
</dbReference>
<keyword evidence="3" id="KW-1185">Reference proteome</keyword>
<reference evidence="2 3" key="1">
    <citation type="submission" date="2021-03" db="EMBL/GenBank/DDBJ databases">
        <title>Genomic Encyclopedia of Type Strains, Phase IV (KMG-IV): sequencing the most valuable type-strain genomes for metagenomic binning, comparative biology and taxonomic classification.</title>
        <authorList>
            <person name="Goeker M."/>
        </authorList>
    </citation>
    <scope>NUCLEOTIDE SEQUENCE [LARGE SCALE GENOMIC DNA]</scope>
    <source>
        <strain evidence="2 3">DSM 14349</strain>
    </source>
</reference>
<keyword evidence="2" id="KW-0238">DNA-binding</keyword>
<dbReference type="SUPFAM" id="SSF46785">
    <property type="entry name" value="Winged helix' DNA-binding domain"/>
    <property type="match status" value="1"/>
</dbReference>
<feature type="domain" description="HTH lysR-type" evidence="1">
    <location>
        <begin position="1"/>
        <end position="44"/>
    </location>
</feature>
<accession>A0ABS4FY71</accession>
<comment type="caution">
    <text evidence="2">The sequence shown here is derived from an EMBL/GenBank/DDBJ whole genome shotgun (WGS) entry which is preliminary data.</text>
</comment>
<dbReference type="InterPro" id="IPR036388">
    <property type="entry name" value="WH-like_DNA-bd_sf"/>
</dbReference>
<dbReference type="Gene3D" id="1.10.10.10">
    <property type="entry name" value="Winged helix-like DNA-binding domain superfamily/Winged helix DNA-binding domain"/>
    <property type="match status" value="1"/>
</dbReference>
<name>A0ABS4FY71_9BACL</name>
<evidence type="ECO:0000313" key="3">
    <source>
        <dbReference type="Proteomes" id="UP001519272"/>
    </source>
</evidence>
<gene>
    <name evidence="2" type="ORF">J2Z32_004209</name>
</gene>
<dbReference type="RefSeq" id="WP_210091112.1">
    <property type="nucleotide sequence ID" value="NZ_JAGGKG010000028.1"/>
</dbReference>
<dbReference type="Proteomes" id="UP001519272">
    <property type="component" value="Unassembled WGS sequence"/>
</dbReference>
<proteinExistence type="predicted"/>
<dbReference type="PROSITE" id="PS50931">
    <property type="entry name" value="HTH_LYSR"/>
    <property type="match status" value="1"/>
</dbReference>
<dbReference type="InterPro" id="IPR000847">
    <property type="entry name" value="LysR_HTH_N"/>
</dbReference>
<protein>
    <submittedName>
        <fullName evidence="2">DNA-binding transcriptional LysR family regulator</fullName>
    </submittedName>
</protein>
<dbReference type="InterPro" id="IPR036390">
    <property type="entry name" value="WH_DNA-bd_sf"/>
</dbReference>
<organism evidence="2 3">
    <name type="scientific">Paenibacillus turicensis</name>
    <dbReference type="NCBI Taxonomy" id="160487"/>
    <lineage>
        <taxon>Bacteria</taxon>
        <taxon>Bacillati</taxon>
        <taxon>Bacillota</taxon>
        <taxon>Bacilli</taxon>
        <taxon>Bacillales</taxon>
        <taxon>Paenibacillaceae</taxon>
        <taxon>Paenibacillus</taxon>
    </lineage>
</organism>